<evidence type="ECO:0000256" key="3">
    <source>
        <dbReference type="ARBA" id="ARBA00022574"/>
    </source>
</evidence>
<dbReference type="Gene3D" id="2.130.10.10">
    <property type="entry name" value="YVTN repeat-like/Quinoprotein amine dehydrogenase"/>
    <property type="match status" value="1"/>
</dbReference>
<comment type="subcellular location">
    <subcellularLocation>
        <location evidence="1">Cytoplasm</location>
    </subcellularLocation>
</comment>
<dbReference type="InterPro" id="IPR036322">
    <property type="entry name" value="WD40_repeat_dom_sf"/>
</dbReference>
<dbReference type="SMART" id="SM00320">
    <property type="entry name" value="WD40"/>
    <property type="match status" value="8"/>
</dbReference>
<sequence>MSSSEQPEGEGEAFIGQAEGQLDGDVLADLQGQQNPDEEDMSDGEAGEEDEDEEAGSAGGGDDEMEDDSIHLFEGHTSGVYSVAWSPRQADLVATGGADDRAYIWRVGQEAFEATGGAVLELSGHTDTVSSLAFSADGTYLASGGMDGRVKVWEVASGRCAQTLEGPGDAVEWVQWHPKGGVLLAGAADFTAWMWLAATGACMQVFSGHSGPVTCGSFTPDGKGVVTGGGEGDASLRLWNPKTGECTLTVQGHPYHTGGLTCLDVHPDSTAVVSGSEDGVPKVVNLGNGRVVASLAGHQEDSSVEAVAFSRHLQHVAMSGGMDGQLLLWDLNAAVASTRATCQHPEGVTRLAQHPSQPLIFTGCLDGVVRCWDTRTGGCVRAWGGHRDTVQDLAVSPDGNYVLAGSEDETARVFSMAFGGEVPAAQAH</sequence>
<evidence type="ECO:0000313" key="7">
    <source>
        <dbReference type="EMBL" id="PRW56720.1"/>
    </source>
</evidence>
<evidence type="ECO:0000256" key="2">
    <source>
        <dbReference type="ARBA" id="ARBA00022490"/>
    </source>
</evidence>
<keyword evidence="2" id="KW-0963">Cytoplasm</keyword>
<feature type="region of interest" description="Disordered" evidence="6">
    <location>
        <begin position="1"/>
        <end position="68"/>
    </location>
</feature>
<dbReference type="CDD" id="cd00200">
    <property type="entry name" value="WD40"/>
    <property type="match status" value="1"/>
</dbReference>
<dbReference type="PROSITE" id="PS50082">
    <property type="entry name" value="WD_REPEATS_2"/>
    <property type="match status" value="5"/>
</dbReference>
<accession>A0A2P6TRN4</accession>
<evidence type="ECO:0000256" key="1">
    <source>
        <dbReference type="ARBA" id="ARBA00004496"/>
    </source>
</evidence>
<feature type="repeat" description="WD" evidence="5">
    <location>
        <begin position="383"/>
        <end position="416"/>
    </location>
</feature>
<gene>
    <name evidence="7" type="ORF">C2E21_4843</name>
</gene>
<feature type="repeat" description="WD" evidence="5">
    <location>
        <begin position="341"/>
        <end position="382"/>
    </location>
</feature>
<reference evidence="7 8" key="1">
    <citation type="journal article" date="2018" name="Plant J.">
        <title>Genome sequences of Chlorella sorokiniana UTEX 1602 and Micractinium conductrix SAG 241.80: implications to maltose excretion by a green alga.</title>
        <authorList>
            <person name="Arriola M.B."/>
            <person name="Velmurugan N."/>
            <person name="Zhang Y."/>
            <person name="Plunkett M.H."/>
            <person name="Hondzo H."/>
            <person name="Barney B.M."/>
        </authorList>
    </citation>
    <scope>NUCLEOTIDE SEQUENCE [LARGE SCALE GENOMIC DNA]</scope>
    <source>
        <strain evidence="8">UTEX 1602</strain>
    </source>
</reference>
<organism evidence="7 8">
    <name type="scientific">Chlorella sorokiniana</name>
    <name type="common">Freshwater green alga</name>
    <dbReference type="NCBI Taxonomy" id="3076"/>
    <lineage>
        <taxon>Eukaryota</taxon>
        <taxon>Viridiplantae</taxon>
        <taxon>Chlorophyta</taxon>
        <taxon>core chlorophytes</taxon>
        <taxon>Trebouxiophyceae</taxon>
        <taxon>Chlorellales</taxon>
        <taxon>Chlorellaceae</taxon>
        <taxon>Chlorella clade</taxon>
        <taxon>Chlorella</taxon>
    </lineage>
</organism>
<dbReference type="STRING" id="3076.A0A2P6TRN4"/>
<dbReference type="InterPro" id="IPR015943">
    <property type="entry name" value="WD40/YVTN_repeat-like_dom_sf"/>
</dbReference>
<dbReference type="PROSITE" id="PS00678">
    <property type="entry name" value="WD_REPEATS_1"/>
    <property type="match status" value="2"/>
</dbReference>
<dbReference type="OrthoDB" id="10261640at2759"/>
<dbReference type="Pfam" id="PF00400">
    <property type="entry name" value="WD40"/>
    <property type="match status" value="8"/>
</dbReference>
<dbReference type="FunFam" id="2.130.10.10:FF:000074">
    <property type="entry name" value="Angio-associated migratory cell protein-like protein"/>
    <property type="match status" value="1"/>
</dbReference>
<dbReference type="Proteomes" id="UP000239899">
    <property type="component" value="Unassembled WGS sequence"/>
</dbReference>
<dbReference type="EMBL" id="LHPG02000008">
    <property type="protein sequence ID" value="PRW56720.1"/>
    <property type="molecule type" value="Genomic_DNA"/>
</dbReference>
<dbReference type="PANTHER" id="PTHR19857">
    <property type="entry name" value="MITOCHONDRIAL DIVISION PROTEIN 1-RELATED"/>
    <property type="match status" value="1"/>
</dbReference>
<feature type="repeat" description="WD" evidence="5">
    <location>
        <begin position="122"/>
        <end position="163"/>
    </location>
</feature>
<name>A0A2P6TRN4_CHLSO</name>
<keyword evidence="4" id="KW-0677">Repeat</keyword>
<feature type="compositionally biased region" description="Acidic residues" evidence="6">
    <location>
        <begin position="36"/>
        <end position="67"/>
    </location>
</feature>
<comment type="caution">
    <text evidence="7">The sequence shown here is derived from an EMBL/GenBank/DDBJ whole genome shotgun (WGS) entry which is preliminary data.</text>
</comment>
<keyword evidence="8" id="KW-1185">Reference proteome</keyword>
<dbReference type="PROSITE" id="PS50294">
    <property type="entry name" value="WD_REPEATS_REGION"/>
    <property type="match status" value="3"/>
</dbReference>
<feature type="repeat" description="WD" evidence="5">
    <location>
        <begin position="73"/>
        <end position="115"/>
    </location>
</feature>
<feature type="repeat" description="WD" evidence="5">
    <location>
        <begin position="206"/>
        <end position="249"/>
    </location>
</feature>
<dbReference type="InterPro" id="IPR001680">
    <property type="entry name" value="WD40_rpt"/>
</dbReference>
<dbReference type="PANTHER" id="PTHR19857:SF8">
    <property type="entry name" value="ANGIO-ASSOCIATED MIGRATORY CELL PROTEIN"/>
    <property type="match status" value="1"/>
</dbReference>
<dbReference type="AlphaFoldDB" id="A0A2P6TRN4"/>
<evidence type="ECO:0000313" key="8">
    <source>
        <dbReference type="Proteomes" id="UP000239899"/>
    </source>
</evidence>
<keyword evidence="3 5" id="KW-0853">WD repeat</keyword>
<evidence type="ECO:0000256" key="6">
    <source>
        <dbReference type="SAM" id="MobiDB-lite"/>
    </source>
</evidence>
<dbReference type="InterPro" id="IPR019775">
    <property type="entry name" value="WD40_repeat_CS"/>
</dbReference>
<proteinExistence type="predicted"/>
<protein>
    <submittedName>
        <fullName evidence="7">Angio-associated migratory cell</fullName>
    </submittedName>
</protein>
<evidence type="ECO:0000256" key="5">
    <source>
        <dbReference type="PROSITE-ProRule" id="PRU00221"/>
    </source>
</evidence>
<dbReference type="GO" id="GO:0005737">
    <property type="term" value="C:cytoplasm"/>
    <property type="evidence" value="ECO:0007669"/>
    <property type="project" value="UniProtKB-SubCell"/>
</dbReference>
<evidence type="ECO:0000256" key="4">
    <source>
        <dbReference type="ARBA" id="ARBA00022737"/>
    </source>
</evidence>
<dbReference type="InterPro" id="IPR051179">
    <property type="entry name" value="WD_repeat_multifunction"/>
</dbReference>
<dbReference type="SUPFAM" id="SSF50978">
    <property type="entry name" value="WD40 repeat-like"/>
    <property type="match status" value="1"/>
</dbReference>